<dbReference type="Gene3D" id="3.40.50.1910">
    <property type="match status" value="1"/>
</dbReference>
<reference evidence="4" key="3">
    <citation type="submission" date="2025-08" db="UniProtKB">
        <authorList>
            <consortium name="RefSeq"/>
        </authorList>
    </citation>
    <scope>IDENTIFICATION</scope>
    <source>
        <strain evidence="4">CBS 342.82</strain>
    </source>
</reference>
<dbReference type="Gene3D" id="3.40.50.2060">
    <property type="match status" value="1"/>
</dbReference>
<dbReference type="Gene3D" id="3.90.830.10">
    <property type="entry name" value="Syntaxin Binding Protein 1, Chain A, domain 2"/>
    <property type="match status" value="1"/>
</dbReference>
<feature type="region of interest" description="Disordered" evidence="2">
    <location>
        <begin position="635"/>
        <end position="719"/>
    </location>
</feature>
<sequence>MAVSIIEAQREIILSTISQITRGDWKVLVLDHDSKRLIDNVLEQDAILNENITNIEQITDRRTNNRDVDAIYLLTPHPHIVDCVMADLDKRKYRSAYLVWTSLLHPTLRDRIDKSQTARSQIRLFKVLNVEFYPRESHLITFRDPWSFPTLFHPACSSLIRQHLEDIAQKIVGVCVSLGEYPVIRYYRPRAATHEAQILCSHLAKFVQDELDLYAKFHDDFPPRTSRPRGALYIVDRSMDLSAPLLHEFTYQAMAHDLLPIKEGDKVTYRTLVNEGQPDAEEKDVEITEKDKIWIENRHRHMKDTIEKLMSDFQKFIRDNPNFTKSGDAASLNAIKDMLAGLPQFQELKEAYALHLSMAQESMNRFQKYKLADLASIEQILATGLDEEYKKPKGLADQIVRMLDDDGVRPTDRLRVLMLYLIFKDGLLPADTQKLLQHAQLPAQDGEVIRNMDLLGARTTRGLKDPRPAPGLLFPRKPVPANLQDEYSLSRYETVLQNLLEAHGNNTLDATLFPYTKPPLDIGDDPTMAANPAAAAASLRTTAKPTWARNNRAANSNSASETRQRVIVFMAGGATYSESRACSVVGRGSSGPSSAGYQQQQQREIYLVSSHMLTPLLFIRQLADLSTDRRRLNIPADLPKPVAPKHLFEPDPQPKPVAPPSQQQAPARPHHALPTQAMNQMNINSAGPSANSSAKLSKEPAAEKEKKRKGLLGFGKSKS</sequence>
<feature type="compositionally biased region" description="Polar residues" evidence="2">
    <location>
        <begin position="676"/>
        <end position="691"/>
    </location>
</feature>
<dbReference type="InterPro" id="IPR043154">
    <property type="entry name" value="Sec-1-like_dom1"/>
</dbReference>
<dbReference type="Proteomes" id="UP000504637">
    <property type="component" value="Unplaced"/>
</dbReference>
<reference evidence="4" key="2">
    <citation type="submission" date="2020-04" db="EMBL/GenBank/DDBJ databases">
        <authorList>
            <consortium name="NCBI Genome Project"/>
        </authorList>
    </citation>
    <scope>NUCLEOTIDE SEQUENCE</scope>
    <source>
        <strain evidence="4">CBS 342.82</strain>
    </source>
</reference>
<evidence type="ECO:0000313" key="3">
    <source>
        <dbReference type="Proteomes" id="UP000504637"/>
    </source>
</evidence>
<dbReference type="GO" id="GO:0016192">
    <property type="term" value="P:vesicle-mediated transport"/>
    <property type="evidence" value="ECO:0007669"/>
    <property type="project" value="InterPro"/>
</dbReference>
<dbReference type="Gene3D" id="1.25.40.60">
    <property type="match status" value="1"/>
</dbReference>
<evidence type="ECO:0000313" key="4">
    <source>
        <dbReference type="RefSeq" id="XP_033458700.1"/>
    </source>
</evidence>
<dbReference type="GeneID" id="54360073"/>
<dbReference type="InterPro" id="IPR001619">
    <property type="entry name" value="Sec1-like"/>
</dbReference>
<organism evidence="4">
    <name type="scientific">Dissoconium aciculare CBS 342.82</name>
    <dbReference type="NCBI Taxonomy" id="1314786"/>
    <lineage>
        <taxon>Eukaryota</taxon>
        <taxon>Fungi</taxon>
        <taxon>Dikarya</taxon>
        <taxon>Ascomycota</taxon>
        <taxon>Pezizomycotina</taxon>
        <taxon>Dothideomycetes</taxon>
        <taxon>Dothideomycetidae</taxon>
        <taxon>Mycosphaerellales</taxon>
        <taxon>Dissoconiaceae</taxon>
        <taxon>Dissoconium</taxon>
    </lineage>
</organism>
<dbReference type="PANTHER" id="PTHR11679">
    <property type="entry name" value="VESICLE PROTEIN SORTING-ASSOCIATED"/>
    <property type="match status" value="1"/>
</dbReference>
<reference evidence="4" key="1">
    <citation type="submission" date="2020-01" db="EMBL/GenBank/DDBJ databases">
        <authorList>
            <consortium name="DOE Joint Genome Institute"/>
            <person name="Haridas S."/>
            <person name="Albert R."/>
            <person name="Binder M."/>
            <person name="Bloem J."/>
            <person name="Labutti K."/>
            <person name="Salamov A."/>
            <person name="Andreopoulos B."/>
            <person name="Baker S.E."/>
            <person name="Barry K."/>
            <person name="Bills G."/>
            <person name="Bluhm B.H."/>
            <person name="Cannon C."/>
            <person name="Castanera R."/>
            <person name="Culley D.E."/>
            <person name="Daum C."/>
            <person name="Ezra D."/>
            <person name="Gonzalez J.B."/>
            <person name="Henrissat B."/>
            <person name="Kuo A."/>
            <person name="Liang C."/>
            <person name="Lipzen A."/>
            <person name="Lutzoni F."/>
            <person name="Magnuson J."/>
            <person name="Mondo S."/>
            <person name="Nolan M."/>
            <person name="Ohm R."/>
            <person name="Pangilinan J."/>
            <person name="Park H.-J."/>
            <person name="Ramirez L."/>
            <person name="Alfaro M."/>
            <person name="Sun H."/>
            <person name="Tritt A."/>
            <person name="Yoshinaga Y."/>
            <person name="Zwiers L.-H."/>
            <person name="Turgeon B.G."/>
            <person name="Goodwin S.B."/>
            <person name="Spatafora J.W."/>
            <person name="Crous P.W."/>
            <person name="Grigoriev I.V."/>
        </authorList>
    </citation>
    <scope>NUCLEOTIDE SEQUENCE</scope>
    <source>
        <strain evidence="4">CBS 342.82</strain>
    </source>
</reference>
<feature type="compositionally biased region" description="Low complexity" evidence="2">
    <location>
        <begin position="548"/>
        <end position="560"/>
    </location>
</feature>
<evidence type="ECO:0000256" key="2">
    <source>
        <dbReference type="SAM" id="MobiDB-lite"/>
    </source>
</evidence>
<dbReference type="PIRSF" id="PIRSF005715">
    <property type="entry name" value="VPS45_Sec1"/>
    <property type="match status" value="1"/>
</dbReference>
<dbReference type="AlphaFoldDB" id="A0A6J3M2E0"/>
<feature type="region of interest" description="Disordered" evidence="2">
    <location>
        <begin position="541"/>
        <end position="561"/>
    </location>
</feature>
<dbReference type="OrthoDB" id="2228at2759"/>
<gene>
    <name evidence="4" type="ORF">K489DRAFT_340927</name>
</gene>
<dbReference type="InterPro" id="IPR036045">
    <property type="entry name" value="Sec1-like_sf"/>
</dbReference>
<protein>
    <submittedName>
        <fullName evidence="4">Sec1-like protein</fullName>
    </submittedName>
</protein>
<dbReference type="SUPFAM" id="SSF56815">
    <property type="entry name" value="Sec1/munc18-like (SM) proteins"/>
    <property type="match status" value="1"/>
</dbReference>
<evidence type="ECO:0000256" key="1">
    <source>
        <dbReference type="ARBA" id="ARBA00009884"/>
    </source>
</evidence>
<comment type="similarity">
    <text evidence="1">Belongs to the STXBP/unc-18/SEC1 family.</text>
</comment>
<dbReference type="InterPro" id="IPR027482">
    <property type="entry name" value="Sec1-like_dom2"/>
</dbReference>
<keyword evidence="3" id="KW-1185">Reference proteome</keyword>
<dbReference type="Pfam" id="PF00995">
    <property type="entry name" value="Sec1"/>
    <property type="match status" value="1"/>
</dbReference>
<accession>A0A6J3M2E0</accession>
<proteinExistence type="inferred from homology"/>
<dbReference type="RefSeq" id="XP_033458700.1">
    <property type="nucleotide sequence ID" value="XM_033602273.1"/>
</dbReference>
<dbReference type="InterPro" id="IPR043127">
    <property type="entry name" value="Sec-1-like_dom3a"/>
</dbReference>
<name>A0A6J3M2E0_9PEZI</name>
<feature type="compositionally biased region" description="Basic and acidic residues" evidence="2">
    <location>
        <begin position="696"/>
        <end position="705"/>
    </location>
</feature>